<evidence type="ECO:0008006" key="2">
    <source>
        <dbReference type="Google" id="ProtNLM"/>
    </source>
</evidence>
<gene>
    <name evidence="1" type="ORF">METZ01_LOCUS254974</name>
</gene>
<name>A0A382IR09_9ZZZZ</name>
<dbReference type="EMBL" id="UINC01069047">
    <property type="protein sequence ID" value="SVC02120.1"/>
    <property type="molecule type" value="Genomic_DNA"/>
</dbReference>
<reference evidence="1" key="1">
    <citation type="submission" date="2018-05" db="EMBL/GenBank/DDBJ databases">
        <authorList>
            <person name="Lanie J.A."/>
            <person name="Ng W.-L."/>
            <person name="Kazmierczak K.M."/>
            <person name="Andrzejewski T.M."/>
            <person name="Davidsen T.M."/>
            <person name="Wayne K.J."/>
            <person name="Tettelin H."/>
            <person name="Glass J.I."/>
            <person name="Rusch D."/>
            <person name="Podicherti R."/>
            <person name="Tsui H.-C.T."/>
            <person name="Winkler M.E."/>
        </authorList>
    </citation>
    <scope>NUCLEOTIDE SEQUENCE</scope>
</reference>
<evidence type="ECO:0000313" key="1">
    <source>
        <dbReference type="EMBL" id="SVC02120.1"/>
    </source>
</evidence>
<accession>A0A382IR09</accession>
<proteinExistence type="predicted"/>
<organism evidence="1">
    <name type="scientific">marine metagenome</name>
    <dbReference type="NCBI Taxonomy" id="408172"/>
    <lineage>
        <taxon>unclassified sequences</taxon>
        <taxon>metagenomes</taxon>
        <taxon>ecological metagenomes</taxon>
    </lineage>
</organism>
<dbReference type="AlphaFoldDB" id="A0A382IR09"/>
<sequence>MVVVASAAQAKHVRHLQRVAGNLTVVWCSKRGKVDVDHAASIGDAITPGVGQALFLAPTSTLSADVARCRQSGIDVRVAGPIPGDRDMGLNEAAAQPLWGEPWRHDGQWCRLLTARRRRAFGDGVFYRRVSGGGSGGALSTWWALWHGMTESALTLGQPFEQIRLNVTRVAPRRGWHATLHIRSTTSSSALVGVTPQPDADLVDRMLVGTGGSLTTQATDTGSVLIRRDATIQPIDSDAHPLSAWMDSVC</sequence>
<protein>
    <recommendedName>
        <fullName evidence="2">Gfo/Idh/MocA-like oxidoreductase N-terminal domain-containing protein</fullName>
    </recommendedName>
</protein>
<feature type="non-terminal residue" evidence="1">
    <location>
        <position position="250"/>
    </location>
</feature>